<dbReference type="NCBIfam" id="TIGR00765">
    <property type="entry name" value="yihY_not_rbn"/>
    <property type="match status" value="1"/>
</dbReference>
<keyword evidence="4 6" id="KW-1133">Transmembrane helix</keyword>
<dbReference type="PANTHER" id="PTHR30213">
    <property type="entry name" value="INNER MEMBRANE PROTEIN YHJD"/>
    <property type="match status" value="1"/>
</dbReference>
<dbReference type="Pfam" id="PF03631">
    <property type="entry name" value="Virul_fac_BrkB"/>
    <property type="match status" value="1"/>
</dbReference>
<evidence type="ECO:0000313" key="7">
    <source>
        <dbReference type="EMBL" id="SFE49226.1"/>
    </source>
</evidence>
<feature type="transmembrane region" description="Helical" evidence="6">
    <location>
        <begin position="271"/>
        <end position="290"/>
    </location>
</feature>
<evidence type="ECO:0000256" key="5">
    <source>
        <dbReference type="ARBA" id="ARBA00023136"/>
    </source>
</evidence>
<dbReference type="InParanoid" id="A0A1I2AZI2"/>
<dbReference type="EMBL" id="FONA01000012">
    <property type="protein sequence ID" value="SFE49226.1"/>
    <property type="molecule type" value="Genomic_DNA"/>
</dbReference>
<evidence type="ECO:0000256" key="4">
    <source>
        <dbReference type="ARBA" id="ARBA00022989"/>
    </source>
</evidence>
<protein>
    <submittedName>
        <fullName evidence="7">Membrane protein</fullName>
    </submittedName>
</protein>
<sequence>MKQQLEKIRIFLLEDIWRIRPDETSSKRQYWFIRLLRIFSLAIRRFVVDQCQIKASALTFFSLLSVVPLVAMAFGIAKGFGFREALEQELQKRLVGHEEVVRWIEEFALDYLDNAKGGMIAGVGFGILLFLVMRLMNSIEESFNDIWDVKKSRSLLRKFSDYVSLVLVGILLLVTSGSVVVFIANQIRNLGVVSYASGFVVWVAPYLLVWIVFSLFFMIMPNTRVKPLSALFGGFISGTLFLAVQYGYIYFQVGVSRYNAIYGSFAALPLFLIWMQTSWNIVLFGAELAFAHQNERHFEFEVDTRNMSIYAQKLVSILIVREVVKAFERQDNPLTVSTLAEKLKLPIRLVIDLIYKLFEAGILIDVGSDSKDDIKVIPAYDIHKMTLANVLYQIEHCGYSETILEKTDAVNLIKKRFERFERIIVESPSNIHLKDI</sequence>
<evidence type="ECO:0000256" key="1">
    <source>
        <dbReference type="ARBA" id="ARBA00004651"/>
    </source>
</evidence>
<evidence type="ECO:0000313" key="8">
    <source>
        <dbReference type="Proteomes" id="UP000181976"/>
    </source>
</evidence>
<feature type="transmembrane region" description="Helical" evidence="6">
    <location>
        <begin position="117"/>
        <end position="136"/>
    </location>
</feature>
<evidence type="ECO:0000256" key="3">
    <source>
        <dbReference type="ARBA" id="ARBA00022692"/>
    </source>
</evidence>
<gene>
    <name evidence="7" type="ORF">SAMN05444380_11249</name>
</gene>
<feature type="transmembrane region" description="Helical" evidence="6">
    <location>
        <begin position="231"/>
        <end position="251"/>
    </location>
</feature>
<dbReference type="GO" id="GO:0005886">
    <property type="term" value="C:plasma membrane"/>
    <property type="evidence" value="ECO:0007669"/>
    <property type="project" value="UniProtKB-SubCell"/>
</dbReference>
<proteinExistence type="predicted"/>
<name>A0A1I2AZI2_9BACT</name>
<reference evidence="7 8" key="1">
    <citation type="submission" date="2016-10" db="EMBL/GenBank/DDBJ databases">
        <authorList>
            <person name="de Groot N.N."/>
        </authorList>
    </citation>
    <scope>NUCLEOTIDE SEQUENCE [LARGE SCALE GENOMIC DNA]</scope>
    <source>
        <strain evidence="7 8">DSM 19012</strain>
    </source>
</reference>
<feature type="transmembrane region" description="Helical" evidence="6">
    <location>
        <begin position="199"/>
        <end position="219"/>
    </location>
</feature>
<keyword evidence="5 6" id="KW-0472">Membrane</keyword>
<feature type="transmembrane region" description="Helical" evidence="6">
    <location>
        <begin position="55"/>
        <end position="77"/>
    </location>
</feature>
<dbReference type="RefSeq" id="WP_010527396.1">
    <property type="nucleotide sequence ID" value="NZ_AFSL01000043.1"/>
</dbReference>
<dbReference type="Proteomes" id="UP000181976">
    <property type="component" value="Unassembled WGS sequence"/>
</dbReference>
<organism evidence="7 8">
    <name type="scientific">Thermophagus xiamenensis</name>
    <dbReference type="NCBI Taxonomy" id="385682"/>
    <lineage>
        <taxon>Bacteria</taxon>
        <taxon>Pseudomonadati</taxon>
        <taxon>Bacteroidota</taxon>
        <taxon>Bacteroidia</taxon>
        <taxon>Marinilabiliales</taxon>
        <taxon>Marinilabiliaceae</taxon>
        <taxon>Thermophagus</taxon>
    </lineage>
</organism>
<evidence type="ECO:0000256" key="6">
    <source>
        <dbReference type="SAM" id="Phobius"/>
    </source>
</evidence>
<accession>A0A1I2AZI2</accession>
<feature type="transmembrane region" description="Helical" evidence="6">
    <location>
        <begin position="162"/>
        <end position="187"/>
    </location>
</feature>
<evidence type="ECO:0000256" key="2">
    <source>
        <dbReference type="ARBA" id="ARBA00022475"/>
    </source>
</evidence>
<keyword evidence="2" id="KW-1003">Cell membrane</keyword>
<dbReference type="eggNOG" id="COG1295">
    <property type="taxonomic scope" value="Bacteria"/>
</dbReference>
<keyword evidence="8" id="KW-1185">Reference proteome</keyword>
<comment type="subcellular location">
    <subcellularLocation>
        <location evidence="1">Cell membrane</location>
        <topology evidence="1">Multi-pass membrane protein</topology>
    </subcellularLocation>
</comment>
<dbReference type="PANTHER" id="PTHR30213:SF0">
    <property type="entry name" value="UPF0761 MEMBRANE PROTEIN YIHY"/>
    <property type="match status" value="1"/>
</dbReference>
<keyword evidence="3 6" id="KW-0812">Transmembrane</keyword>
<dbReference type="AlphaFoldDB" id="A0A1I2AZI2"/>
<dbReference type="InterPro" id="IPR017039">
    <property type="entry name" value="Virul_fac_BrkB"/>
</dbReference>
<dbReference type="OrthoDB" id="9808671at2"/>